<keyword evidence="9" id="KW-1185">Reference proteome</keyword>
<dbReference type="RefSeq" id="WP_302723246.1">
    <property type="nucleotide sequence ID" value="NZ_JAULRU010000583.1"/>
</dbReference>
<keyword evidence="3" id="KW-1003">Cell membrane</keyword>
<gene>
    <name evidence="8" type="ORF">SCD92_01670</name>
</gene>
<evidence type="ECO:0000256" key="4">
    <source>
        <dbReference type="ARBA" id="ARBA00022692"/>
    </source>
</evidence>
<evidence type="ECO:0000256" key="7">
    <source>
        <dbReference type="SAM" id="Phobius"/>
    </source>
</evidence>
<evidence type="ECO:0000256" key="1">
    <source>
        <dbReference type="ARBA" id="ARBA00004651"/>
    </source>
</evidence>
<dbReference type="PIRSF" id="PIRSF019239">
    <property type="entry name" value="MrpE"/>
    <property type="match status" value="1"/>
</dbReference>
<evidence type="ECO:0000313" key="9">
    <source>
        <dbReference type="Proteomes" id="UP001273505"/>
    </source>
</evidence>
<protein>
    <submittedName>
        <fullName evidence="8">Na+/H+ antiporter subunit E</fullName>
    </submittedName>
</protein>
<dbReference type="NCBIfam" id="NF006518">
    <property type="entry name" value="PRK08965.1-2"/>
    <property type="match status" value="1"/>
</dbReference>
<comment type="similarity">
    <text evidence="2">Belongs to the CPA3 antiporters (TC 2.A.63) subunit E family.</text>
</comment>
<keyword evidence="4 7" id="KW-0812">Transmembrane</keyword>
<comment type="subcellular location">
    <subcellularLocation>
        <location evidence="1">Cell membrane</location>
        <topology evidence="1">Multi-pass membrane protein</topology>
    </subcellularLocation>
</comment>
<keyword evidence="6 7" id="KW-0472">Membrane</keyword>
<dbReference type="PANTHER" id="PTHR34584">
    <property type="entry name" value="NA(+)/H(+) ANTIPORTER SUBUNIT E1"/>
    <property type="match status" value="1"/>
</dbReference>
<comment type="caution">
    <text evidence="8">The sequence shown here is derived from an EMBL/GenBank/DDBJ whole genome shotgun (WGS) entry which is preliminary data.</text>
</comment>
<organism evidence="8 9">
    <name type="scientific">Gilvimarinus gilvus</name>
    <dbReference type="NCBI Taxonomy" id="3058038"/>
    <lineage>
        <taxon>Bacteria</taxon>
        <taxon>Pseudomonadati</taxon>
        <taxon>Pseudomonadota</taxon>
        <taxon>Gammaproteobacteria</taxon>
        <taxon>Cellvibrionales</taxon>
        <taxon>Cellvibrionaceae</taxon>
        <taxon>Gilvimarinus</taxon>
    </lineage>
</organism>
<evidence type="ECO:0000313" key="8">
    <source>
        <dbReference type="EMBL" id="MDX6848048.1"/>
    </source>
</evidence>
<name>A0ABU4RWL2_9GAMM</name>
<evidence type="ECO:0000256" key="5">
    <source>
        <dbReference type="ARBA" id="ARBA00022989"/>
    </source>
</evidence>
<dbReference type="EMBL" id="JAXAFO010000002">
    <property type="protein sequence ID" value="MDX6848048.1"/>
    <property type="molecule type" value="Genomic_DNA"/>
</dbReference>
<proteinExistence type="inferred from homology"/>
<accession>A0ABU4RWL2</accession>
<reference evidence="8 9" key="1">
    <citation type="submission" date="2023-11" db="EMBL/GenBank/DDBJ databases">
        <title>Gilvimarinus fulvus sp. nov., isolated from the surface of Kelp.</title>
        <authorList>
            <person name="Sun Y.Y."/>
            <person name="Gong Y."/>
            <person name="Du Z.J."/>
        </authorList>
    </citation>
    <scope>NUCLEOTIDE SEQUENCE [LARGE SCALE GENOMIC DNA]</scope>
    <source>
        <strain evidence="8 9">SDUM040013</strain>
    </source>
</reference>
<dbReference type="Pfam" id="PF01899">
    <property type="entry name" value="MNHE"/>
    <property type="match status" value="1"/>
</dbReference>
<dbReference type="Proteomes" id="UP001273505">
    <property type="component" value="Unassembled WGS sequence"/>
</dbReference>
<dbReference type="PANTHER" id="PTHR34584:SF1">
    <property type="entry name" value="NA(+)_H(+) ANTIPORTER SUBUNIT E1"/>
    <property type="match status" value="1"/>
</dbReference>
<feature type="transmembrane region" description="Helical" evidence="7">
    <location>
        <begin position="68"/>
        <end position="89"/>
    </location>
</feature>
<sequence>MTSFARKKVFPHKLLSLFMLGVWLVMSNSLGFGQWLLGGFLAWAIPFFTQSFWPQSMVMNKPWLAIRFLLLVLWDIVVANAQVAVLIMGPRQKLQPAFMRIPLELKQDFTITLLANTISLTPGTVSVDLQMNEGYLLVHGLHVTDVDATIAEIKSRYERPLKEIFECSNP</sequence>
<dbReference type="InterPro" id="IPR002758">
    <property type="entry name" value="Cation_antiport_E"/>
</dbReference>
<evidence type="ECO:0000256" key="2">
    <source>
        <dbReference type="ARBA" id="ARBA00006228"/>
    </source>
</evidence>
<keyword evidence="5 7" id="KW-1133">Transmembrane helix</keyword>
<evidence type="ECO:0000256" key="6">
    <source>
        <dbReference type="ARBA" id="ARBA00023136"/>
    </source>
</evidence>
<evidence type="ECO:0000256" key="3">
    <source>
        <dbReference type="ARBA" id="ARBA00022475"/>
    </source>
</evidence>